<dbReference type="Proteomes" id="UP000054383">
    <property type="component" value="Unassembled WGS sequence"/>
</dbReference>
<dbReference type="OrthoDB" id="10378551at2759"/>
<name>A0A0U1MAF6_TALIS</name>
<keyword evidence="2" id="KW-1185">Reference proteome</keyword>
<evidence type="ECO:0000313" key="1">
    <source>
        <dbReference type="EMBL" id="CRG92282.1"/>
    </source>
</evidence>
<organism evidence="1 2">
    <name type="scientific">Talaromyces islandicus</name>
    <name type="common">Penicillium islandicum</name>
    <dbReference type="NCBI Taxonomy" id="28573"/>
    <lineage>
        <taxon>Eukaryota</taxon>
        <taxon>Fungi</taxon>
        <taxon>Dikarya</taxon>
        <taxon>Ascomycota</taxon>
        <taxon>Pezizomycotina</taxon>
        <taxon>Eurotiomycetes</taxon>
        <taxon>Eurotiomycetidae</taxon>
        <taxon>Eurotiales</taxon>
        <taxon>Trichocomaceae</taxon>
        <taxon>Talaromyces</taxon>
        <taxon>Talaromyces sect. Islandici</taxon>
    </lineage>
</organism>
<proteinExistence type="predicted"/>
<gene>
    <name evidence="1" type="ORF">PISL3812_09339</name>
</gene>
<evidence type="ECO:0000313" key="2">
    <source>
        <dbReference type="Proteomes" id="UP000054383"/>
    </source>
</evidence>
<accession>A0A0U1MAF6</accession>
<dbReference type="EMBL" id="CVMT01000012">
    <property type="protein sequence ID" value="CRG92282.1"/>
    <property type="molecule type" value="Genomic_DNA"/>
</dbReference>
<reference evidence="1 2" key="1">
    <citation type="submission" date="2015-04" db="EMBL/GenBank/DDBJ databases">
        <authorList>
            <person name="Syromyatnikov M.Y."/>
            <person name="Popov V.N."/>
        </authorList>
    </citation>
    <scope>NUCLEOTIDE SEQUENCE [LARGE SCALE GENOMIC DNA]</scope>
    <source>
        <strain evidence="1">WF-38-12</strain>
    </source>
</reference>
<protein>
    <submittedName>
        <fullName evidence="1">Uncharacterized protein</fullName>
    </submittedName>
</protein>
<sequence>MTLRAAPTTPTASTRRGIALVRVTGAPPRANRHGDPLHHAAMVMASRIHSIIDREVAADQIVSALYSRLLTRTTHVNPDELRKAS</sequence>
<dbReference type="AlphaFoldDB" id="A0A0U1MAF6"/>